<protein>
    <submittedName>
        <fullName evidence="2">Uncharacterized protein</fullName>
    </submittedName>
</protein>
<reference evidence="2 3" key="1">
    <citation type="submission" date="2023-03" db="EMBL/GenBank/DDBJ databases">
        <title>Draft genome sequence of Thalassotalea insulae KCTC 62186T.</title>
        <authorList>
            <person name="Sawabe T."/>
        </authorList>
    </citation>
    <scope>NUCLEOTIDE SEQUENCE [LARGE SCALE GENOMIC DNA]</scope>
    <source>
        <strain evidence="2 3">KCTC 62186</strain>
    </source>
</reference>
<organism evidence="2 3">
    <name type="scientific">Thalassotalea insulae</name>
    <dbReference type="NCBI Taxonomy" id="2056778"/>
    <lineage>
        <taxon>Bacteria</taxon>
        <taxon>Pseudomonadati</taxon>
        <taxon>Pseudomonadota</taxon>
        <taxon>Gammaproteobacteria</taxon>
        <taxon>Alteromonadales</taxon>
        <taxon>Colwelliaceae</taxon>
        <taxon>Thalassotalea</taxon>
    </lineage>
</organism>
<comment type="caution">
    <text evidence="2">The sequence shown here is derived from an EMBL/GenBank/DDBJ whole genome shotgun (WGS) entry which is preliminary data.</text>
</comment>
<dbReference type="EMBL" id="BSST01000001">
    <property type="protein sequence ID" value="GLX79918.1"/>
    <property type="molecule type" value="Genomic_DNA"/>
</dbReference>
<keyword evidence="3" id="KW-1185">Reference proteome</keyword>
<evidence type="ECO:0000313" key="3">
    <source>
        <dbReference type="Proteomes" id="UP001157186"/>
    </source>
</evidence>
<gene>
    <name evidence="2" type="ORF">tinsulaeT_32580</name>
</gene>
<proteinExistence type="predicted"/>
<sequence length="463" mass="54415">MKKTSLIQDENLSFKISYQLLPQEYQCLDLYFSIPDEMGISASTLSEESYFYSSIKAHCAYYSDQIHLPLVHSRFISKQKGEQSDYRSNLNLFSYQLRMALDADLKQTLQNESTDDFYQSATELAEQTQNLLKKLRRYTPSDPKLSSYFDNVDNYLSWYVEQSFLNLLANGPKSSEKSEQRESLFELCRQENAYRIEHEYNSQVTLDDPNRITNKMRLLQRLSEYGVVFQKKTYHLNINLKRVVRGTVTAVIMAFVMTIILNARSAFTEVSVVLIALLGFIYGLRETFKEDITRIIWRKIQRGRAKWQHIFSNSVTHTKICSQTIWLEYIRKKHLPKNVSQQLQKRRQQNKQAAQLLHFRCVSKVLSKEFLPGYDEIQNQILFNLTPFVRYLKKGEGRLYSLDGSKISNQGVERRYQMTLVLVQSNKKSEEYIQRFKITINRSKIINIEPMKAVQNFDLNKDA</sequence>
<keyword evidence="1" id="KW-1133">Transmembrane helix</keyword>
<dbReference type="RefSeq" id="WP_284245869.1">
    <property type="nucleotide sequence ID" value="NZ_BSST01000001.1"/>
</dbReference>
<feature type="transmembrane region" description="Helical" evidence="1">
    <location>
        <begin position="266"/>
        <end position="284"/>
    </location>
</feature>
<keyword evidence="1" id="KW-0472">Membrane</keyword>
<feature type="transmembrane region" description="Helical" evidence="1">
    <location>
        <begin position="243"/>
        <end position="260"/>
    </location>
</feature>
<accession>A0ABQ6GVI1</accession>
<dbReference type="Proteomes" id="UP001157186">
    <property type="component" value="Unassembled WGS sequence"/>
</dbReference>
<evidence type="ECO:0000256" key="1">
    <source>
        <dbReference type="SAM" id="Phobius"/>
    </source>
</evidence>
<evidence type="ECO:0000313" key="2">
    <source>
        <dbReference type="EMBL" id="GLX79918.1"/>
    </source>
</evidence>
<name>A0ABQ6GVI1_9GAMM</name>
<keyword evidence="1" id="KW-0812">Transmembrane</keyword>